<organism evidence="1">
    <name type="scientific">marine sediment metagenome</name>
    <dbReference type="NCBI Taxonomy" id="412755"/>
    <lineage>
        <taxon>unclassified sequences</taxon>
        <taxon>metagenomes</taxon>
        <taxon>ecological metagenomes</taxon>
    </lineage>
</organism>
<reference evidence="1" key="1">
    <citation type="journal article" date="2015" name="Nature">
        <title>Complex archaea that bridge the gap between prokaryotes and eukaryotes.</title>
        <authorList>
            <person name="Spang A."/>
            <person name="Saw J.H."/>
            <person name="Jorgensen S.L."/>
            <person name="Zaremba-Niedzwiedzka K."/>
            <person name="Martijn J."/>
            <person name="Lind A.E."/>
            <person name="van Eijk R."/>
            <person name="Schleper C."/>
            <person name="Guy L."/>
            <person name="Ettema T.J."/>
        </authorList>
    </citation>
    <scope>NUCLEOTIDE SEQUENCE</scope>
</reference>
<dbReference type="AlphaFoldDB" id="A0A0F9XVA9"/>
<gene>
    <name evidence="1" type="ORF">LCGC14_0097200</name>
</gene>
<protein>
    <submittedName>
        <fullName evidence="1">Uncharacterized protein</fullName>
    </submittedName>
</protein>
<comment type="caution">
    <text evidence="1">The sequence shown here is derived from an EMBL/GenBank/DDBJ whole genome shotgun (WGS) entry which is preliminary data.</text>
</comment>
<dbReference type="EMBL" id="LAZR01000027">
    <property type="protein sequence ID" value="KKO03307.1"/>
    <property type="molecule type" value="Genomic_DNA"/>
</dbReference>
<proteinExistence type="predicted"/>
<evidence type="ECO:0000313" key="1">
    <source>
        <dbReference type="EMBL" id="KKO03307.1"/>
    </source>
</evidence>
<accession>A0A0F9XVA9</accession>
<sequence>MPRFKPYNHDQNAMVVINYQDQLQPGTFEHAVHYLIEHKLDLSVFHTLVSQRRDRSVWHCPKKCRCM</sequence>
<name>A0A0F9XVA9_9ZZZZ</name>